<evidence type="ECO:0000313" key="2">
    <source>
        <dbReference type="Proteomes" id="UP001152320"/>
    </source>
</evidence>
<name>A0A9Q1CT47_HOLLE</name>
<protein>
    <recommendedName>
        <fullName evidence="3">SWIM-type domain-containing protein</fullName>
    </recommendedName>
</protein>
<evidence type="ECO:0008006" key="3">
    <source>
        <dbReference type="Google" id="ProtNLM"/>
    </source>
</evidence>
<gene>
    <name evidence="1" type="ORF">HOLleu_03864</name>
</gene>
<dbReference type="OrthoDB" id="10005682at2759"/>
<dbReference type="Proteomes" id="UP001152320">
    <property type="component" value="Chromosome 1"/>
</dbReference>
<sequence>MHSQRLNEEPLQPWIAANVDGSIICGHCNCMVGLGKSCSHIGAVLFKIEAAVRLGYTKAACTDMPCKWNNDFKGKKK</sequence>
<dbReference type="PANTHER" id="PTHR47526:SF3">
    <property type="entry name" value="PHD-TYPE DOMAIN-CONTAINING PROTEIN"/>
    <property type="match status" value="1"/>
</dbReference>
<dbReference type="PANTHER" id="PTHR47526">
    <property type="entry name" value="ATP-DEPENDENT DNA HELICASE"/>
    <property type="match status" value="1"/>
</dbReference>
<accession>A0A9Q1CT47</accession>
<evidence type="ECO:0000313" key="1">
    <source>
        <dbReference type="EMBL" id="KAJ8050601.1"/>
    </source>
</evidence>
<dbReference type="AlphaFoldDB" id="A0A9Q1CT47"/>
<organism evidence="1 2">
    <name type="scientific">Holothuria leucospilota</name>
    <name type="common">Black long sea cucumber</name>
    <name type="synonym">Mertensiothuria leucospilota</name>
    <dbReference type="NCBI Taxonomy" id="206669"/>
    <lineage>
        <taxon>Eukaryota</taxon>
        <taxon>Metazoa</taxon>
        <taxon>Echinodermata</taxon>
        <taxon>Eleutherozoa</taxon>
        <taxon>Echinozoa</taxon>
        <taxon>Holothuroidea</taxon>
        <taxon>Aspidochirotacea</taxon>
        <taxon>Aspidochirotida</taxon>
        <taxon>Holothuriidae</taxon>
        <taxon>Holothuria</taxon>
    </lineage>
</organism>
<dbReference type="EMBL" id="JAIZAY010000001">
    <property type="protein sequence ID" value="KAJ8050601.1"/>
    <property type="molecule type" value="Genomic_DNA"/>
</dbReference>
<comment type="caution">
    <text evidence="1">The sequence shown here is derived from an EMBL/GenBank/DDBJ whole genome shotgun (WGS) entry which is preliminary data.</text>
</comment>
<proteinExistence type="predicted"/>
<reference evidence="1" key="1">
    <citation type="submission" date="2021-10" db="EMBL/GenBank/DDBJ databases">
        <title>Tropical sea cucumber genome reveals ecological adaptation and Cuvierian tubules defense mechanism.</title>
        <authorList>
            <person name="Chen T."/>
        </authorList>
    </citation>
    <scope>NUCLEOTIDE SEQUENCE</scope>
    <source>
        <strain evidence="1">Nanhai2018</strain>
        <tissue evidence="1">Muscle</tissue>
    </source>
</reference>
<keyword evidence="2" id="KW-1185">Reference proteome</keyword>